<dbReference type="Pfam" id="PF00175">
    <property type="entry name" value="NAD_binding_1"/>
    <property type="match status" value="1"/>
</dbReference>
<dbReference type="CDD" id="cd06216">
    <property type="entry name" value="FNR_iron_sulfur_binding_2"/>
    <property type="match status" value="1"/>
</dbReference>
<dbReference type="RefSeq" id="WP_378616968.1">
    <property type="nucleotide sequence ID" value="NZ_JBHSAX010000033.1"/>
</dbReference>
<dbReference type="Gene3D" id="2.40.30.10">
    <property type="entry name" value="Translation factors"/>
    <property type="match status" value="1"/>
</dbReference>
<dbReference type="InterPro" id="IPR001041">
    <property type="entry name" value="2Fe-2S_ferredoxin-type"/>
</dbReference>
<dbReference type="PANTHER" id="PTHR47354:SF3">
    <property type="entry name" value="OXIDOREDUCTASE-RELATED"/>
    <property type="match status" value="1"/>
</dbReference>
<evidence type="ECO:0000256" key="3">
    <source>
        <dbReference type="ARBA" id="ARBA00023014"/>
    </source>
</evidence>
<feature type="domain" description="FAD-binding FR-type" evidence="4">
    <location>
        <begin position="30"/>
        <end position="133"/>
    </location>
</feature>
<dbReference type="InterPro" id="IPR008333">
    <property type="entry name" value="Cbr1-like_FAD-bd_dom"/>
</dbReference>
<dbReference type="CDD" id="cd00207">
    <property type="entry name" value="fer2"/>
    <property type="match status" value="1"/>
</dbReference>
<protein>
    <submittedName>
        <fullName evidence="5">Ferredoxin reductase</fullName>
    </submittedName>
</protein>
<dbReference type="PRINTS" id="PR00409">
    <property type="entry name" value="PHDIOXRDTASE"/>
</dbReference>
<reference evidence="6" key="1">
    <citation type="journal article" date="2019" name="Int. J. Syst. Evol. Microbiol.">
        <title>The Global Catalogue of Microorganisms (GCM) 10K type strain sequencing project: providing services to taxonomists for standard genome sequencing and annotation.</title>
        <authorList>
            <consortium name="The Broad Institute Genomics Platform"/>
            <consortium name="The Broad Institute Genome Sequencing Center for Infectious Disease"/>
            <person name="Wu L."/>
            <person name="Ma J."/>
        </authorList>
    </citation>
    <scope>NUCLEOTIDE SEQUENCE [LARGE SCALE GENOMIC DNA]</scope>
    <source>
        <strain evidence="6">CGMCC 4.7330</strain>
    </source>
</reference>
<evidence type="ECO:0000256" key="2">
    <source>
        <dbReference type="ARBA" id="ARBA00022714"/>
    </source>
</evidence>
<dbReference type="SUPFAM" id="SSF54292">
    <property type="entry name" value="2Fe-2S ferredoxin-like"/>
    <property type="match status" value="1"/>
</dbReference>
<dbReference type="InterPro" id="IPR017938">
    <property type="entry name" value="Riboflavin_synthase-like_b-brl"/>
</dbReference>
<dbReference type="InterPro" id="IPR017927">
    <property type="entry name" value="FAD-bd_FR_type"/>
</dbReference>
<keyword evidence="3" id="KW-0411">Iron-sulfur</keyword>
<dbReference type="Pfam" id="PF00970">
    <property type="entry name" value="FAD_binding_6"/>
    <property type="match status" value="1"/>
</dbReference>
<comment type="caution">
    <text evidence="5">The sequence shown here is derived from an EMBL/GenBank/DDBJ whole genome shotgun (WGS) entry which is preliminary data.</text>
</comment>
<accession>A0ABV8E2I9</accession>
<dbReference type="PANTHER" id="PTHR47354">
    <property type="entry name" value="NADH OXIDOREDUCTASE HCR"/>
    <property type="match status" value="1"/>
</dbReference>
<sequence length="354" mass="38736">MVDLVNLVQTLTSPHPVDRYLELVRPTLTIGRMRAEVQRVNRSAPGSVTLTLRPTKQWRGHVAGQYVTLGVVVDGVRHTRCYSPVNAELGRERRLEITVKAHSGGIVSEYLYQHAAPGLVVDLEPAAGSFALPEPRPERVLLVSGGSGITPVLSMLRTLAEEDHRGDVLFLHFAKAEVFVPHRDELARIAAEHPNLRVELRYPDRRTGTGYFDRAELARLAPWYREAETFVCGPAKLMDGVREVFAAEGLGTRVHSEEFTISLAPVSTEDVHGATTFSASDVRSDNTGESLLEQAEAAGLTPEFGCRMGICFSCTAVKRTGCTRNLRTGETDSDPDQPIQLCISAAVGDVDIEI</sequence>
<evidence type="ECO:0000313" key="6">
    <source>
        <dbReference type="Proteomes" id="UP001595696"/>
    </source>
</evidence>
<evidence type="ECO:0000256" key="1">
    <source>
        <dbReference type="ARBA" id="ARBA00001974"/>
    </source>
</evidence>
<dbReference type="InterPro" id="IPR001433">
    <property type="entry name" value="OxRdtase_FAD/NAD-bd"/>
</dbReference>
<evidence type="ECO:0000259" key="4">
    <source>
        <dbReference type="PROSITE" id="PS51384"/>
    </source>
</evidence>
<comment type="cofactor">
    <cofactor evidence="1">
        <name>FAD</name>
        <dbReference type="ChEBI" id="CHEBI:57692"/>
    </cofactor>
</comment>
<dbReference type="EMBL" id="JBHSAX010000033">
    <property type="protein sequence ID" value="MFC3966348.1"/>
    <property type="molecule type" value="Genomic_DNA"/>
</dbReference>
<dbReference type="InterPro" id="IPR039261">
    <property type="entry name" value="FNR_nucleotide-bd"/>
</dbReference>
<gene>
    <name evidence="5" type="ORF">ACFO0B_30560</name>
</gene>
<keyword evidence="2" id="KW-0479">Metal-binding</keyword>
<name>A0ABV8E2I9_9NOCA</name>
<organism evidence="5 6">
    <name type="scientific">Nocardia jiangsuensis</name>
    <dbReference type="NCBI Taxonomy" id="1691563"/>
    <lineage>
        <taxon>Bacteria</taxon>
        <taxon>Bacillati</taxon>
        <taxon>Actinomycetota</taxon>
        <taxon>Actinomycetes</taxon>
        <taxon>Mycobacteriales</taxon>
        <taxon>Nocardiaceae</taxon>
        <taxon>Nocardia</taxon>
    </lineage>
</organism>
<dbReference type="PROSITE" id="PS51384">
    <property type="entry name" value="FAD_FR"/>
    <property type="match status" value="1"/>
</dbReference>
<dbReference type="Gene3D" id="3.40.50.80">
    <property type="entry name" value="Nucleotide-binding domain of ferredoxin-NADP reductase (FNR) module"/>
    <property type="match status" value="1"/>
</dbReference>
<dbReference type="SUPFAM" id="SSF63380">
    <property type="entry name" value="Riboflavin synthase domain-like"/>
    <property type="match status" value="1"/>
</dbReference>
<dbReference type="InterPro" id="IPR012675">
    <property type="entry name" value="Beta-grasp_dom_sf"/>
</dbReference>
<evidence type="ECO:0000313" key="5">
    <source>
        <dbReference type="EMBL" id="MFC3966348.1"/>
    </source>
</evidence>
<dbReference type="Proteomes" id="UP001595696">
    <property type="component" value="Unassembled WGS sequence"/>
</dbReference>
<dbReference type="SUPFAM" id="SSF52343">
    <property type="entry name" value="Ferredoxin reductase-like, C-terminal NADP-linked domain"/>
    <property type="match status" value="1"/>
</dbReference>
<dbReference type="InterPro" id="IPR036010">
    <property type="entry name" value="2Fe-2S_ferredoxin-like_sf"/>
</dbReference>
<keyword evidence="6" id="KW-1185">Reference proteome</keyword>
<keyword evidence="2" id="KW-0001">2Fe-2S</keyword>
<proteinExistence type="predicted"/>
<dbReference type="InterPro" id="IPR050415">
    <property type="entry name" value="MRET"/>
</dbReference>
<dbReference type="Gene3D" id="3.10.20.30">
    <property type="match status" value="1"/>
</dbReference>
<keyword evidence="2" id="KW-0408">Iron</keyword>